<evidence type="ECO:0000313" key="2">
    <source>
        <dbReference type="EMBL" id="MFD1884849.1"/>
    </source>
</evidence>
<name>A0ABW4RGI2_9BACL</name>
<gene>
    <name evidence="2" type="ORF">ACFSC9_04860</name>
</gene>
<dbReference type="Pfam" id="PF17074">
    <property type="entry name" value="Darcynin"/>
    <property type="match status" value="1"/>
</dbReference>
<dbReference type="InterPro" id="IPR031409">
    <property type="entry name" value="Darcynin"/>
</dbReference>
<dbReference type="RefSeq" id="WP_347324491.1">
    <property type="nucleotide sequence ID" value="NZ_JBCGUH010000003.1"/>
</dbReference>
<dbReference type="Proteomes" id="UP001597233">
    <property type="component" value="Unassembled WGS sequence"/>
</dbReference>
<reference evidence="3" key="1">
    <citation type="journal article" date="2019" name="Int. J. Syst. Evol. Microbiol.">
        <title>The Global Catalogue of Microorganisms (GCM) 10K type strain sequencing project: providing services to taxonomists for standard genome sequencing and annotation.</title>
        <authorList>
            <consortium name="The Broad Institute Genomics Platform"/>
            <consortium name="The Broad Institute Genome Sequencing Center for Infectious Disease"/>
            <person name="Wu L."/>
            <person name="Ma J."/>
        </authorList>
    </citation>
    <scope>NUCLEOTIDE SEQUENCE [LARGE SCALE GENOMIC DNA]</scope>
    <source>
        <strain evidence="3">CCUG 54950</strain>
    </source>
</reference>
<evidence type="ECO:0000313" key="3">
    <source>
        <dbReference type="Proteomes" id="UP001597233"/>
    </source>
</evidence>
<sequence>MRTKPIATVTKERMTMRYMMIVLLEFYPAWLALPREQRRVHAEHLQTIIADYKDRVDVRFFDAEALPGKDYTDFVVCETEDMASYHYMWEAIRDSEPYTRGYMRIKNVIMGLENAFESYEKQVLGME</sequence>
<organism evidence="2 3">
    <name type="scientific">Paenibacillus wenxiniae</name>
    <dbReference type="NCBI Taxonomy" id="1636843"/>
    <lineage>
        <taxon>Bacteria</taxon>
        <taxon>Bacillati</taxon>
        <taxon>Bacillota</taxon>
        <taxon>Bacilli</taxon>
        <taxon>Bacillales</taxon>
        <taxon>Paenibacillaceae</taxon>
        <taxon>Paenibacillus</taxon>
    </lineage>
</organism>
<proteinExistence type="inferred from homology"/>
<comment type="similarity">
    <text evidence="1">Belongs to the darcynin family.</text>
</comment>
<accession>A0ABW4RGI2</accession>
<protein>
    <submittedName>
        <fullName evidence="2">Darcynin family protein</fullName>
    </submittedName>
</protein>
<keyword evidence="3" id="KW-1185">Reference proteome</keyword>
<comment type="caution">
    <text evidence="2">The sequence shown here is derived from an EMBL/GenBank/DDBJ whole genome shotgun (WGS) entry which is preliminary data.</text>
</comment>
<evidence type="ECO:0000256" key="1">
    <source>
        <dbReference type="ARBA" id="ARBA00006869"/>
    </source>
</evidence>
<dbReference type="EMBL" id="JBHUEH010000010">
    <property type="protein sequence ID" value="MFD1884849.1"/>
    <property type="molecule type" value="Genomic_DNA"/>
</dbReference>